<evidence type="ECO:0000259" key="4">
    <source>
        <dbReference type="Pfam" id="PF13458"/>
    </source>
</evidence>
<feature type="compositionally biased region" description="Low complexity" evidence="3">
    <location>
        <begin position="430"/>
        <end position="443"/>
    </location>
</feature>
<comment type="similarity">
    <text evidence="1">Belongs to the leucine-binding protein family.</text>
</comment>
<evidence type="ECO:0000256" key="3">
    <source>
        <dbReference type="SAM" id="MobiDB-lite"/>
    </source>
</evidence>
<evidence type="ECO:0000313" key="6">
    <source>
        <dbReference type="Proteomes" id="UP001501020"/>
    </source>
</evidence>
<gene>
    <name evidence="5" type="ORF">GCM10009727_42470</name>
</gene>
<proteinExistence type="inferred from homology"/>
<sequence length="450" mass="47439">MSRPPNERTHRGPQGRTRRAVALTTAATVLAATASGCGGSGGGDGKSSAPGVTATTVTIGSHQPLTGPAAPGYSANSAASKAFFDYVNAHGGVHGRKIVYKYVDDAYNPTQTVGVVQKLVLQDKVFAIFNGLGTPTHSKVVDYLNAQRVPDLFVASGCGCWDEPKKHPQTFGWQVDYIREGKILGDHIKRTYPGKKVAYFYQNDDFGQDGVKGLDKYIPSGQVVSRQTYQPGATDVSAQAQAIAQAKADVVVLFSIPTYTALFRLASLKLNFKPTFAVSNVGSDPITLDGLLESFAKSGGTKLQGSPLIQGMVTDGYLSSPGDASNSWVQLFRKIHDQYIPKLPFNGNIVYGMSAAYTFVQALQNAGQNPTRKSLVDGLEKTKLTGPGLVPFAYSAQSHAGYTGAQMGVIKGDVIVPQGQPATTDDGDGPIQPYTAPQPQAPANGVPPAG</sequence>
<evidence type="ECO:0000313" key="5">
    <source>
        <dbReference type="EMBL" id="GAA2143460.1"/>
    </source>
</evidence>
<evidence type="ECO:0000256" key="2">
    <source>
        <dbReference type="ARBA" id="ARBA00022729"/>
    </source>
</evidence>
<keyword evidence="2" id="KW-0732">Signal</keyword>
<keyword evidence="6" id="KW-1185">Reference proteome</keyword>
<dbReference type="Gene3D" id="3.40.50.2300">
    <property type="match status" value="2"/>
</dbReference>
<dbReference type="InterPro" id="IPR028081">
    <property type="entry name" value="Leu-bd"/>
</dbReference>
<dbReference type="Proteomes" id="UP001501020">
    <property type="component" value="Unassembled WGS sequence"/>
</dbReference>
<dbReference type="EMBL" id="BAAAMR010000036">
    <property type="protein sequence ID" value="GAA2143460.1"/>
    <property type="molecule type" value="Genomic_DNA"/>
</dbReference>
<feature type="domain" description="Leucine-binding protein" evidence="4">
    <location>
        <begin position="56"/>
        <end position="406"/>
    </location>
</feature>
<accession>A0ABN2ZK64</accession>
<dbReference type="PANTHER" id="PTHR47235">
    <property type="entry name" value="BLR6548 PROTEIN"/>
    <property type="match status" value="1"/>
</dbReference>
<name>A0ABN2ZK64_9ACTN</name>
<dbReference type="SUPFAM" id="SSF53822">
    <property type="entry name" value="Periplasmic binding protein-like I"/>
    <property type="match status" value="1"/>
</dbReference>
<dbReference type="Pfam" id="PF13458">
    <property type="entry name" value="Peripla_BP_6"/>
    <property type="match status" value="1"/>
</dbReference>
<protein>
    <submittedName>
        <fullName evidence="5">ABC transporter substrate-binding protein</fullName>
    </submittedName>
</protein>
<dbReference type="InterPro" id="IPR028082">
    <property type="entry name" value="Peripla_BP_I"/>
</dbReference>
<feature type="region of interest" description="Disordered" evidence="3">
    <location>
        <begin position="417"/>
        <end position="450"/>
    </location>
</feature>
<comment type="caution">
    <text evidence="5">The sequence shown here is derived from an EMBL/GenBank/DDBJ whole genome shotgun (WGS) entry which is preliminary data.</text>
</comment>
<reference evidence="5 6" key="1">
    <citation type="journal article" date="2019" name="Int. J. Syst. Evol. Microbiol.">
        <title>The Global Catalogue of Microorganisms (GCM) 10K type strain sequencing project: providing services to taxonomists for standard genome sequencing and annotation.</title>
        <authorList>
            <consortium name="The Broad Institute Genomics Platform"/>
            <consortium name="The Broad Institute Genome Sequencing Center for Infectious Disease"/>
            <person name="Wu L."/>
            <person name="Ma J."/>
        </authorList>
    </citation>
    <scope>NUCLEOTIDE SEQUENCE [LARGE SCALE GENOMIC DNA]</scope>
    <source>
        <strain evidence="5 6">JCM 13850</strain>
    </source>
</reference>
<organism evidence="5 6">
    <name type="scientific">Actinomadura napierensis</name>
    <dbReference type="NCBI Taxonomy" id="267854"/>
    <lineage>
        <taxon>Bacteria</taxon>
        <taxon>Bacillati</taxon>
        <taxon>Actinomycetota</taxon>
        <taxon>Actinomycetes</taxon>
        <taxon>Streptosporangiales</taxon>
        <taxon>Thermomonosporaceae</taxon>
        <taxon>Actinomadura</taxon>
    </lineage>
</organism>
<evidence type="ECO:0000256" key="1">
    <source>
        <dbReference type="ARBA" id="ARBA00010062"/>
    </source>
</evidence>
<dbReference type="CDD" id="cd06343">
    <property type="entry name" value="PBP1_ABC_ligand_binding-like"/>
    <property type="match status" value="1"/>
</dbReference>
<dbReference type="RefSeq" id="WP_344269657.1">
    <property type="nucleotide sequence ID" value="NZ_BAAAMR010000036.1"/>
</dbReference>
<dbReference type="PANTHER" id="PTHR47235:SF1">
    <property type="entry name" value="BLR6548 PROTEIN"/>
    <property type="match status" value="1"/>
</dbReference>